<evidence type="ECO:0000313" key="2">
    <source>
        <dbReference type="EMBL" id="UOR11029.1"/>
    </source>
</evidence>
<keyword evidence="1" id="KW-0472">Membrane</keyword>
<keyword evidence="3" id="KW-1185">Reference proteome</keyword>
<dbReference type="EMBL" id="CP095075">
    <property type="protein sequence ID" value="UOR11029.1"/>
    <property type="molecule type" value="Genomic_DNA"/>
</dbReference>
<name>A0ABY4H8U8_9BACI</name>
<sequence>MAWFHTILSARFLFIGFFSLTALSLLTFQSVAMFHAMIDFFEVFRRK</sequence>
<proteinExistence type="predicted"/>
<organism evidence="2 3">
    <name type="scientific">Halobacillus amylolyticus</name>
    <dbReference type="NCBI Taxonomy" id="2932259"/>
    <lineage>
        <taxon>Bacteria</taxon>
        <taxon>Bacillati</taxon>
        <taxon>Bacillota</taxon>
        <taxon>Bacilli</taxon>
        <taxon>Bacillales</taxon>
        <taxon>Bacillaceae</taxon>
        <taxon>Halobacillus</taxon>
    </lineage>
</organism>
<evidence type="ECO:0000313" key="3">
    <source>
        <dbReference type="Proteomes" id="UP000830326"/>
    </source>
</evidence>
<keyword evidence="1" id="KW-1133">Transmembrane helix</keyword>
<reference evidence="2" key="1">
    <citation type="submission" date="2022-04" db="EMBL/GenBank/DDBJ databases">
        <title>Halobacillus sp. isolated from saltern.</title>
        <authorList>
            <person name="Won M."/>
            <person name="Lee C.-M."/>
            <person name="Woen H.-Y."/>
            <person name="Kwon S.-W."/>
        </authorList>
    </citation>
    <scope>NUCLEOTIDE SEQUENCE</scope>
    <source>
        <strain evidence="2">SSHM10-5</strain>
    </source>
</reference>
<keyword evidence="1" id="KW-0812">Transmembrane</keyword>
<feature type="transmembrane region" description="Helical" evidence="1">
    <location>
        <begin position="12"/>
        <end position="38"/>
    </location>
</feature>
<gene>
    <name evidence="2" type="ORF">MUO15_15695</name>
</gene>
<dbReference type="Proteomes" id="UP000830326">
    <property type="component" value="Chromosome"/>
</dbReference>
<evidence type="ECO:0000256" key="1">
    <source>
        <dbReference type="SAM" id="Phobius"/>
    </source>
</evidence>
<dbReference type="RefSeq" id="WP_245030599.1">
    <property type="nucleotide sequence ID" value="NZ_CP095075.1"/>
</dbReference>
<accession>A0ABY4H8U8</accession>
<protein>
    <submittedName>
        <fullName evidence="2">Uncharacterized protein</fullName>
    </submittedName>
</protein>